<dbReference type="VEuPathDB" id="VectorBase:MDOA016584"/>
<dbReference type="EnsemblMetazoa" id="MDOA016584-RA">
    <property type="protein sequence ID" value="MDOA016584-PA"/>
    <property type="gene ID" value="MDOA016584"/>
</dbReference>
<reference evidence="2" key="1">
    <citation type="submission" date="2020-05" db="UniProtKB">
        <authorList>
            <consortium name="EnsemblMetazoa"/>
        </authorList>
    </citation>
    <scope>IDENTIFICATION</scope>
    <source>
        <strain evidence="2">Aabys</strain>
    </source>
</reference>
<organism evidence="2">
    <name type="scientific">Musca domestica</name>
    <name type="common">House fly</name>
    <dbReference type="NCBI Taxonomy" id="7370"/>
    <lineage>
        <taxon>Eukaryota</taxon>
        <taxon>Metazoa</taxon>
        <taxon>Ecdysozoa</taxon>
        <taxon>Arthropoda</taxon>
        <taxon>Hexapoda</taxon>
        <taxon>Insecta</taxon>
        <taxon>Pterygota</taxon>
        <taxon>Neoptera</taxon>
        <taxon>Endopterygota</taxon>
        <taxon>Diptera</taxon>
        <taxon>Brachycera</taxon>
        <taxon>Muscomorpha</taxon>
        <taxon>Muscoidea</taxon>
        <taxon>Muscidae</taxon>
        <taxon>Musca</taxon>
    </lineage>
</organism>
<dbReference type="VEuPathDB" id="VectorBase:MDOMA2_020491"/>
<protein>
    <submittedName>
        <fullName evidence="2">Uncharacterized protein</fullName>
    </submittedName>
</protein>
<evidence type="ECO:0000256" key="1">
    <source>
        <dbReference type="SAM" id="MobiDB-lite"/>
    </source>
</evidence>
<dbReference type="AlphaFoldDB" id="A0A1I8NKC9"/>
<accession>A0A1I8NKC9</accession>
<feature type="region of interest" description="Disordered" evidence="1">
    <location>
        <begin position="355"/>
        <end position="374"/>
    </location>
</feature>
<proteinExistence type="predicted"/>
<name>A0A1I8NKC9_MUSDO</name>
<evidence type="ECO:0000313" key="2">
    <source>
        <dbReference type="EnsemblMetazoa" id="MDOA016584-PA"/>
    </source>
</evidence>
<sequence length="374" mass="39769">MPLIVQRQQQQQQPHHCILQGSQQQMQQRQHTEEDAEAFEVEENCTCAAATTTTTTATLANNKNTNQTNIETATATASATATSSYINKNNSRMNQMPFKRAAAHVHNIPKVVADDAVVVVGMSKCSSIAMDSHSSTITPIIAGGNSKMQTELSFYGAGIRTSTEILPTPAAAIPSPLPPSTSSPSSSQAIISSTSSFFAGILASSITNTAITTSTTTSQRTATYSTSAPATAAASLASPLLSSSSALLLLSYSEVKKYCRRFLTVISLICLLHSCLLWNTAEAAISNREGESCIRNLFANVATFLGISLEMKNLTLTAWKIWRTQHTYLCEQEKLAKMQQQHHQPTPPLLLSTSTTAAAGAAASSSSSGKMGET</sequence>
<gene>
    <name evidence="2" type="primary">105262076</name>
</gene>